<sequence length="1350" mass="146052">MIDPEVQWETVLGGGMSRPDIVYYDRVGSTFAHVIEAKVADNQKYEDWSAQVARYSAALEADGIENAFAGTVLNQWGPYEDWFQVYGQEKTCKTADGTAGYVLRTFRATSPEPGLLHIEERKKSRKCEKEKRQPGPEDQAREEPEDVEDGLFDWDVPPVILPVIQRITPATATSLAGDVAAYGSVEAAAANMTSQVERYLATQTGQVILREAGFLTVRAAISSLGIVGCIAMIYMFWLEHEAGSIKGEPHFITNDGLGYDLQSVGEFIVARSEKYNLEVQGRLTPAPGNRDVSVMFQAATEVSGYRVEFDENDLYIDGELREIADGDVLYLGDDSYIVRTEGQYVVAWDGLHGPVMSWRRGFARVWLPPGPDNDLEGLLGNGDGNPDNDLRLSDGTQLPADTSPEVLHADFADSWRITNDQSFFSYAEGESTETFTDLEFPEHIVTVHDLSPDEAQLASEQCEQAGMPAGVEFNSCVLDLAITADETFADASMISRAATVDPQAQSLDENGNLDIDYETEPMASNVVPSRVSSDEATTSFAGSFGDRESYRFYVQELPPHVEGTLTFDVLAIGDWAADEDTETITVTFDRDEDVEIEPVTEELLDSGTLESGVPFNTYRVSVPFTHTDYQAEVTFKSTGVTGLADQAYGLDNITFDLEVLPPESFHGSLPLEIDENQPDQGAGHLESAASQEVYTFDLPEAGSLYVDPQQCLGSMGLWLDWHLVDADENVVAERSRCRGKRIDDLSAGTYELVVNDRNGSTGTYSLNVTQLDGDVVDVLTVNGAQSSVTTTSPGQNVFWSFDGTAGQEIGISLSDGDLEYKQDAKARLRGPDGSVLVESSCGTWCLLEVSSLPADGEYTLEWDPDEARTGTITAQAYELADITTELDVDGPAVEWATTHPGQQVIWSFEPTVDEIGIAFTNGNMDYNHHAEIRLRAPDGSVLVDENCGLYCTVEVEASMEGQYTLEWDPRYGHVGSITARAFNAADVTGEVAIDGDPVELATTAPGQQAVWSFDGQEDQQVLIEMSDGTLANYQSDGVMVLAPDGSQLLRESGCGVGCVFDPTVLPQSGTYQIVFDPDDDHTGALTAQLYEVPDDVTGEVVIDADAVELATTAPGQRAVWSFDGQQDQQVFFELSDGSLGTWDAAVSVVAPDGSELLSDTSCGTECAFGPTVLPQSGTYQIVFDPDGTEVGSLTAQLYEALDDVTGEVVIDGDPVELATTAPGQRAVWSFDGQQDQEIELAMSSGTLGTWDAAVSVVAPDGSELLSDTSCGTECVFDPAVLPQSGTYQIVFDPDAAHTGSITAQVREANNDVTGEVVIDGDPVELATTAPGQRAVWSFDGQEDQRVFFEL</sequence>
<keyword evidence="2" id="KW-1133">Transmembrane helix</keyword>
<comment type="caution">
    <text evidence="4">The sequence shown here is derived from an EMBL/GenBank/DDBJ whole genome shotgun (WGS) entry which is preliminary data.</text>
</comment>
<feature type="compositionally biased region" description="Basic and acidic residues" evidence="1">
    <location>
        <begin position="117"/>
        <end position="142"/>
    </location>
</feature>
<dbReference type="PANTHER" id="PTHR13802:SF52">
    <property type="entry name" value="MUCIN-4"/>
    <property type="match status" value="1"/>
</dbReference>
<dbReference type="SMART" id="SM00216">
    <property type="entry name" value="VWD"/>
    <property type="match status" value="1"/>
</dbReference>
<gene>
    <name evidence="4" type="ORF">DPM12_21145</name>
</gene>
<accession>A0A329QAS9</accession>
<feature type="region of interest" description="Disordered" evidence="1">
    <location>
        <begin position="375"/>
        <end position="398"/>
    </location>
</feature>
<feature type="non-terminal residue" evidence="4">
    <location>
        <position position="1350"/>
    </location>
</feature>
<evidence type="ECO:0000313" key="5">
    <source>
        <dbReference type="Proteomes" id="UP000250462"/>
    </source>
</evidence>
<dbReference type="InterPro" id="IPR001846">
    <property type="entry name" value="VWF_type-D"/>
</dbReference>
<dbReference type="Proteomes" id="UP000250462">
    <property type="component" value="Unassembled WGS sequence"/>
</dbReference>
<keyword evidence="2" id="KW-0472">Membrane</keyword>
<evidence type="ECO:0000313" key="4">
    <source>
        <dbReference type="EMBL" id="RAW09424.1"/>
    </source>
</evidence>
<evidence type="ECO:0000256" key="2">
    <source>
        <dbReference type="SAM" id="Phobius"/>
    </source>
</evidence>
<keyword evidence="2" id="KW-0812">Transmembrane</keyword>
<evidence type="ECO:0000256" key="1">
    <source>
        <dbReference type="SAM" id="MobiDB-lite"/>
    </source>
</evidence>
<dbReference type="Pfam" id="PF00094">
    <property type="entry name" value="VWD"/>
    <property type="match status" value="1"/>
</dbReference>
<dbReference type="PANTHER" id="PTHR13802">
    <property type="entry name" value="MUCIN 4-RELATED"/>
    <property type="match status" value="1"/>
</dbReference>
<dbReference type="PROSITE" id="PS51233">
    <property type="entry name" value="VWFD"/>
    <property type="match status" value="1"/>
</dbReference>
<evidence type="ECO:0000259" key="3">
    <source>
        <dbReference type="PROSITE" id="PS51233"/>
    </source>
</evidence>
<name>A0A329QAS9_9ACTN</name>
<feature type="region of interest" description="Disordered" evidence="1">
    <location>
        <begin position="114"/>
        <end position="147"/>
    </location>
</feature>
<dbReference type="EMBL" id="QMIG01000043">
    <property type="protein sequence ID" value="RAW09424.1"/>
    <property type="molecule type" value="Genomic_DNA"/>
</dbReference>
<reference evidence="4 5" key="1">
    <citation type="submission" date="2018-06" db="EMBL/GenBank/DDBJ databases">
        <title>Phytoactinopolyspora halophila sp. nov., a novel halophilic actinomycete isolated from a saline soil in China.</title>
        <authorList>
            <person name="Tang S.-K."/>
        </authorList>
    </citation>
    <scope>NUCLEOTIDE SEQUENCE [LARGE SCALE GENOMIC DNA]</scope>
    <source>
        <strain evidence="4 5">YIM 96934</strain>
    </source>
</reference>
<keyword evidence="5" id="KW-1185">Reference proteome</keyword>
<feature type="domain" description="VWFD" evidence="3">
    <location>
        <begin position="241"/>
        <end position="423"/>
    </location>
</feature>
<organism evidence="4 5">
    <name type="scientific">Phytoactinopolyspora halophila</name>
    <dbReference type="NCBI Taxonomy" id="1981511"/>
    <lineage>
        <taxon>Bacteria</taxon>
        <taxon>Bacillati</taxon>
        <taxon>Actinomycetota</taxon>
        <taxon>Actinomycetes</taxon>
        <taxon>Jiangellales</taxon>
        <taxon>Jiangellaceae</taxon>
        <taxon>Phytoactinopolyspora</taxon>
    </lineage>
</organism>
<dbReference type="Gene3D" id="2.60.120.380">
    <property type="match status" value="3"/>
</dbReference>
<proteinExistence type="predicted"/>
<protein>
    <recommendedName>
        <fullName evidence="3">VWFD domain-containing protein</fullName>
    </recommendedName>
</protein>
<feature type="transmembrane region" description="Helical" evidence="2">
    <location>
        <begin position="215"/>
        <end position="237"/>
    </location>
</feature>
<dbReference type="InterPro" id="IPR051495">
    <property type="entry name" value="Epithelial_Barrier/Signaling"/>
</dbReference>